<name>A0A2M9R355_9FLAO</name>
<keyword evidence="3 7" id="KW-0067">ATP-binding</keyword>
<dbReference type="Gene3D" id="3.40.50.300">
    <property type="entry name" value="P-loop containing nucleotide triphosphate hydrolases"/>
    <property type="match status" value="1"/>
</dbReference>
<dbReference type="GO" id="GO:0005524">
    <property type="term" value="F:ATP binding"/>
    <property type="evidence" value="ECO:0007669"/>
    <property type="project" value="UniProtKB-KW"/>
</dbReference>
<dbReference type="PANTHER" id="PTHR42794">
    <property type="entry name" value="HEMIN IMPORT ATP-BINDING PROTEIN HMUV"/>
    <property type="match status" value="1"/>
</dbReference>
<dbReference type="OrthoDB" id="9806726at2"/>
<proteinExistence type="predicted"/>
<evidence type="ECO:0000256" key="2">
    <source>
        <dbReference type="ARBA" id="ARBA00022741"/>
    </source>
</evidence>
<keyword evidence="1" id="KW-0813">Transport</keyword>
<evidence type="ECO:0000256" key="5">
    <source>
        <dbReference type="ARBA" id="ARBA00037066"/>
    </source>
</evidence>
<evidence type="ECO:0000256" key="3">
    <source>
        <dbReference type="ARBA" id="ARBA00022840"/>
    </source>
</evidence>
<dbReference type="AlphaFoldDB" id="A0A2M9R355"/>
<dbReference type="InterPro" id="IPR003593">
    <property type="entry name" value="AAA+_ATPase"/>
</dbReference>
<organism evidence="7 8">
    <name type="scientific">Avrilella dinanensis</name>
    <dbReference type="NCBI Taxonomy" id="2008672"/>
    <lineage>
        <taxon>Bacteria</taxon>
        <taxon>Pseudomonadati</taxon>
        <taxon>Bacteroidota</taxon>
        <taxon>Flavobacteriia</taxon>
        <taxon>Flavobacteriales</taxon>
        <taxon>Flavobacteriaceae</taxon>
        <taxon>Avrilella</taxon>
    </lineage>
</organism>
<dbReference type="SMART" id="SM00382">
    <property type="entry name" value="AAA"/>
    <property type="match status" value="1"/>
</dbReference>
<dbReference type="SUPFAM" id="SSF52540">
    <property type="entry name" value="P-loop containing nucleoside triphosphate hydrolases"/>
    <property type="match status" value="1"/>
</dbReference>
<dbReference type="CDD" id="cd03214">
    <property type="entry name" value="ABC_Iron-Siderophores_B12_Hemin"/>
    <property type="match status" value="1"/>
</dbReference>
<dbReference type="GO" id="GO:0016887">
    <property type="term" value="F:ATP hydrolysis activity"/>
    <property type="evidence" value="ECO:0007669"/>
    <property type="project" value="InterPro"/>
</dbReference>
<feature type="domain" description="ABC transporter" evidence="6">
    <location>
        <begin position="2"/>
        <end position="240"/>
    </location>
</feature>
<accession>A0A2M9R355</accession>
<keyword evidence="2" id="KW-0547">Nucleotide-binding</keyword>
<evidence type="ECO:0000313" key="7">
    <source>
        <dbReference type="EMBL" id="PJR03282.1"/>
    </source>
</evidence>
<reference evidence="7 8" key="1">
    <citation type="submission" date="2017-06" db="EMBL/GenBank/DDBJ databases">
        <title>Description of Avrilella dinanensis gen. nov. sp. nov.</title>
        <authorList>
            <person name="Leyer C."/>
            <person name="Sassi M."/>
            <person name="Minet J."/>
            <person name="Kayal S."/>
            <person name="Cattoir V."/>
        </authorList>
    </citation>
    <scope>NUCLEOTIDE SEQUENCE [LARGE SCALE GENOMIC DNA]</scope>
    <source>
        <strain evidence="7 8">UR159</strain>
    </source>
</reference>
<evidence type="ECO:0000313" key="8">
    <source>
        <dbReference type="Proteomes" id="UP000231960"/>
    </source>
</evidence>
<evidence type="ECO:0000259" key="6">
    <source>
        <dbReference type="PROSITE" id="PS50893"/>
    </source>
</evidence>
<dbReference type="PROSITE" id="PS50893">
    <property type="entry name" value="ABC_TRANSPORTER_2"/>
    <property type="match status" value="1"/>
</dbReference>
<comment type="caution">
    <text evidence="7">The sequence shown here is derived from an EMBL/GenBank/DDBJ whole genome shotgun (WGS) entry which is preliminary data.</text>
</comment>
<dbReference type="InterPro" id="IPR003439">
    <property type="entry name" value="ABC_transporter-like_ATP-bd"/>
</dbReference>
<dbReference type="PANTHER" id="PTHR42794:SF1">
    <property type="entry name" value="HEMIN IMPORT ATP-BINDING PROTEIN HMUV"/>
    <property type="match status" value="1"/>
</dbReference>
<dbReference type="Proteomes" id="UP000231960">
    <property type="component" value="Unassembled WGS sequence"/>
</dbReference>
<sequence length="262" mass="30208">MLKVHDISYRHKEISILQNISFDIKQGEFIAIIGPNGAGKSTLLSYISHEIKAMKDRVFFKDKAIEKWSVREMPKHKSKFSQQQAADISLSVKEVVLMGRYPYFNGEPTENDLEIIGQWMKATDIWHLRERLYEHLSGGERQRVHLARVLAQLDNEIEQKILMMDEPLNNLDVAHQFRILELVKEQTRQKNTAIVVMHDVNLAAQFADRILLLKNGNLAAFDTVDEVLQEKIISDAYDFPCTITQNPINNQPLILFGINNKI</sequence>
<dbReference type="NCBIfam" id="NF010068">
    <property type="entry name" value="PRK13548.1"/>
    <property type="match status" value="1"/>
</dbReference>
<dbReference type="EMBL" id="NIPO01000001">
    <property type="protein sequence ID" value="PJR03282.1"/>
    <property type="molecule type" value="Genomic_DNA"/>
</dbReference>
<protein>
    <submittedName>
        <fullName evidence="7">Heme ABC transporter ATP-binding protein</fullName>
    </submittedName>
</protein>
<dbReference type="FunFam" id="3.40.50.300:FF:000134">
    <property type="entry name" value="Iron-enterobactin ABC transporter ATP-binding protein"/>
    <property type="match status" value="1"/>
</dbReference>
<keyword evidence="8" id="KW-1185">Reference proteome</keyword>
<gene>
    <name evidence="7" type="ORF">CDL10_01295</name>
</gene>
<evidence type="ECO:0000256" key="4">
    <source>
        <dbReference type="ARBA" id="ARBA00022967"/>
    </source>
</evidence>
<dbReference type="Pfam" id="PF00005">
    <property type="entry name" value="ABC_tran"/>
    <property type="match status" value="1"/>
</dbReference>
<dbReference type="InterPro" id="IPR027417">
    <property type="entry name" value="P-loop_NTPase"/>
</dbReference>
<keyword evidence="4" id="KW-1278">Translocase</keyword>
<evidence type="ECO:0000256" key="1">
    <source>
        <dbReference type="ARBA" id="ARBA00022448"/>
    </source>
</evidence>
<dbReference type="RefSeq" id="WP_100676850.1">
    <property type="nucleotide sequence ID" value="NZ_NIPO01000001.1"/>
</dbReference>
<comment type="function">
    <text evidence="5">Part of the ABC transporter complex HmuTUV involved in hemin import. Responsible for energy coupling to the transport system.</text>
</comment>